<evidence type="ECO:0000256" key="1">
    <source>
        <dbReference type="SAM" id="MobiDB-lite"/>
    </source>
</evidence>
<dbReference type="InterPro" id="IPR052931">
    <property type="entry name" value="Prophage_regulatory_activator"/>
</dbReference>
<dbReference type="EMBL" id="BLXY01000002">
    <property type="protein sequence ID" value="GFO63601.1"/>
    <property type="molecule type" value="Genomic_DNA"/>
</dbReference>
<dbReference type="RefSeq" id="WP_183346451.1">
    <property type="nucleotide sequence ID" value="NZ_BLXY01000002.1"/>
</dbReference>
<dbReference type="InterPro" id="IPR009061">
    <property type="entry name" value="DNA-bd_dom_put_sf"/>
</dbReference>
<proteinExistence type="predicted"/>
<reference evidence="3" key="1">
    <citation type="submission" date="2020-06" db="EMBL/GenBank/DDBJ databases">
        <title>Draft genomic sequecing of Geomonas sp. Red736.</title>
        <authorList>
            <person name="Itoh H."/>
            <person name="Xu Z.X."/>
            <person name="Ushijima N."/>
            <person name="Masuda Y."/>
            <person name="Shiratori Y."/>
            <person name="Senoo K."/>
        </authorList>
    </citation>
    <scope>NUCLEOTIDE SEQUENCE [LARGE SCALE GENOMIC DNA]</scope>
    <source>
        <strain evidence="3">Red736</strain>
    </source>
</reference>
<dbReference type="SUPFAM" id="SSF46955">
    <property type="entry name" value="Putative DNA-binding domain"/>
    <property type="match status" value="1"/>
</dbReference>
<dbReference type="Gene3D" id="1.10.238.160">
    <property type="match status" value="1"/>
</dbReference>
<protein>
    <recommendedName>
        <fullName evidence="4">Transcriptional regulator</fullName>
    </recommendedName>
</protein>
<dbReference type="PANTHER" id="PTHR36154">
    <property type="entry name" value="DNA-BINDING TRANSCRIPTIONAL ACTIVATOR ALPA"/>
    <property type="match status" value="1"/>
</dbReference>
<feature type="region of interest" description="Disordered" evidence="1">
    <location>
        <begin position="63"/>
        <end position="83"/>
    </location>
</feature>
<evidence type="ECO:0000313" key="3">
    <source>
        <dbReference type="Proteomes" id="UP000568888"/>
    </source>
</evidence>
<comment type="caution">
    <text evidence="2">The sequence shown here is derived from an EMBL/GenBank/DDBJ whole genome shotgun (WGS) entry which is preliminary data.</text>
</comment>
<dbReference type="PANTHER" id="PTHR36154:SF1">
    <property type="entry name" value="DNA-BINDING TRANSCRIPTIONAL ACTIVATOR ALPA"/>
    <property type="match status" value="1"/>
</dbReference>
<sequence>MEHDKLIRRKQVLELIGLSHTTQWRLEKAGRFPARVRLGSGSVGWHLAEVEEWVRERERVSVTSDITSLQGGEPGSVLPHRKG</sequence>
<evidence type="ECO:0008006" key="4">
    <source>
        <dbReference type="Google" id="ProtNLM"/>
    </source>
</evidence>
<organism evidence="2 3">
    <name type="scientific">Geomonas paludis</name>
    <dbReference type="NCBI Taxonomy" id="2740185"/>
    <lineage>
        <taxon>Bacteria</taxon>
        <taxon>Pseudomonadati</taxon>
        <taxon>Thermodesulfobacteriota</taxon>
        <taxon>Desulfuromonadia</taxon>
        <taxon>Geobacterales</taxon>
        <taxon>Geobacteraceae</taxon>
        <taxon>Geomonas</taxon>
    </lineage>
</organism>
<dbReference type="Proteomes" id="UP000568888">
    <property type="component" value="Unassembled WGS sequence"/>
</dbReference>
<accession>A0A6V8MUB9</accession>
<dbReference type="AlphaFoldDB" id="A0A6V8MUB9"/>
<evidence type="ECO:0000313" key="2">
    <source>
        <dbReference type="EMBL" id="GFO63601.1"/>
    </source>
</evidence>
<dbReference type="Pfam" id="PF05930">
    <property type="entry name" value="Phage_AlpA"/>
    <property type="match status" value="1"/>
</dbReference>
<name>A0A6V8MUB9_9BACT</name>
<gene>
    <name evidence="2" type="ORF">GMPD_15200</name>
</gene>
<dbReference type="InterPro" id="IPR010260">
    <property type="entry name" value="AlpA"/>
</dbReference>